<reference evidence="1" key="1">
    <citation type="journal article" date="2020" name="Nature">
        <title>Giant virus diversity and host interactions through global metagenomics.</title>
        <authorList>
            <person name="Schulz F."/>
            <person name="Roux S."/>
            <person name="Paez-Espino D."/>
            <person name="Jungbluth S."/>
            <person name="Walsh D.A."/>
            <person name="Denef V.J."/>
            <person name="McMahon K.D."/>
            <person name="Konstantinidis K.T."/>
            <person name="Eloe-Fadrosh E.A."/>
            <person name="Kyrpides N.C."/>
            <person name="Woyke T."/>
        </authorList>
    </citation>
    <scope>NUCLEOTIDE SEQUENCE</scope>
    <source>
        <strain evidence="1">GVMAG-M-3300021425-14</strain>
    </source>
</reference>
<organism evidence="1">
    <name type="scientific">viral metagenome</name>
    <dbReference type="NCBI Taxonomy" id="1070528"/>
    <lineage>
        <taxon>unclassified sequences</taxon>
        <taxon>metagenomes</taxon>
        <taxon>organismal metagenomes</taxon>
    </lineage>
</organism>
<evidence type="ECO:0008006" key="2">
    <source>
        <dbReference type="Google" id="ProtNLM"/>
    </source>
</evidence>
<accession>A0A6C0CQ90</accession>
<evidence type="ECO:0000313" key="1">
    <source>
        <dbReference type="EMBL" id="QHT05874.1"/>
    </source>
</evidence>
<dbReference type="Gene3D" id="3.30.310.10">
    <property type="entry name" value="TATA-Binding Protein"/>
    <property type="match status" value="1"/>
</dbReference>
<protein>
    <recommendedName>
        <fullName evidence="2">TATA-box binding protein</fullName>
    </recommendedName>
</protein>
<proteinExistence type="predicted"/>
<dbReference type="SUPFAM" id="SSF55945">
    <property type="entry name" value="TATA-box binding protein-like"/>
    <property type="match status" value="1"/>
</dbReference>
<dbReference type="EMBL" id="MN739460">
    <property type="protein sequence ID" value="QHT05874.1"/>
    <property type="molecule type" value="Genomic_DNA"/>
</dbReference>
<name>A0A6C0CQ90_9ZZZZ</name>
<sequence>MNNVDDEWEKYLNDEDNIMDDIKEEHTPEIIIPKCSELYISTKTKIAYLNTEVDLNKIFWEIPILDYHEPMEGVIKKQIKVNCDTKDEVKILEEKIKKTDNIKYDVIQQIDNPNGRKIKFKDVRKINIGVCSNDLITKKKKKTGAFYNCFVLIYRLYYNNNFKEMHVKIFNTGKLEIPGVQNDILFEMILERVTKLLEPYFKTDIFIVKDKIQTVLINSNFCCNYYIKRDILFDKLKYKYNLNVIYDPCSYPGIQCKFYYNKLNANVNGRCCCQESCHQKKKKKKIKKLNKCSEISFMIFRTGSVLIVGHCTEEILNITYKFIMNILEKEFYDIHINVNYKKKEKKKKKKIKKTIYLCESNY</sequence>
<dbReference type="InterPro" id="IPR012295">
    <property type="entry name" value="TBP_dom_sf"/>
</dbReference>
<dbReference type="AlphaFoldDB" id="A0A6C0CQ90"/>